<evidence type="ECO:0000313" key="3">
    <source>
        <dbReference type="Proteomes" id="UP000253977"/>
    </source>
</evidence>
<evidence type="ECO:0000259" key="1">
    <source>
        <dbReference type="Pfam" id="PF01425"/>
    </source>
</evidence>
<dbReference type="AlphaFoldDB" id="A0A369TM59"/>
<dbReference type="SUPFAM" id="SSF75304">
    <property type="entry name" value="Amidase signature (AS) enzymes"/>
    <property type="match status" value="1"/>
</dbReference>
<dbReference type="EMBL" id="QPMK01000006">
    <property type="protein sequence ID" value="RDD66373.1"/>
    <property type="molecule type" value="Genomic_DNA"/>
</dbReference>
<dbReference type="PROSITE" id="PS00571">
    <property type="entry name" value="AMIDASES"/>
    <property type="match status" value="1"/>
</dbReference>
<protein>
    <submittedName>
        <fullName evidence="2">Amidase</fullName>
    </submittedName>
</protein>
<dbReference type="Gene3D" id="3.90.1300.10">
    <property type="entry name" value="Amidase signature (AS) domain"/>
    <property type="match status" value="1"/>
</dbReference>
<dbReference type="InterPro" id="IPR000120">
    <property type="entry name" value="Amidase"/>
</dbReference>
<reference evidence="2 3" key="1">
    <citation type="submission" date="2018-07" db="EMBL/GenBank/DDBJ databases">
        <title>Thalassococcus profundi sp. nov., a marine bacterium isolated from deep seawater of Okinawa Trough.</title>
        <authorList>
            <person name="Yu M."/>
        </authorList>
    </citation>
    <scope>NUCLEOTIDE SEQUENCE [LARGE SCALE GENOMIC DNA]</scope>
    <source>
        <strain evidence="2 3">WRAS1</strain>
    </source>
</reference>
<gene>
    <name evidence="2" type="ORF">DU478_10700</name>
</gene>
<feature type="domain" description="Amidase" evidence="1">
    <location>
        <begin position="25"/>
        <end position="432"/>
    </location>
</feature>
<dbReference type="PANTHER" id="PTHR11895:SF176">
    <property type="entry name" value="AMIDASE AMID-RELATED"/>
    <property type="match status" value="1"/>
</dbReference>
<keyword evidence="3" id="KW-1185">Reference proteome</keyword>
<dbReference type="OrthoDB" id="9811471at2"/>
<dbReference type="GO" id="GO:0003824">
    <property type="term" value="F:catalytic activity"/>
    <property type="evidence" value="ECO:0007669"/>
    <property type="project" value="InterPro"/>
</dbReference>
<dbReference type="InterPro" id="IPR036928">
    <property type="entry name" value="AS_sf"/>
</dbReference>
<dbReference type="Proteomes" id="UP000253977">
    <property type="component" value="Unassembled WGS sequence"/>
</dbReference>
<dbReference type="Pfam" id="PF01425">
    <property type="entry name" value="Amidase"/>
    <property type="match status" value="1"/>
</dbReference>
<name>A0A369TM59_9RHOB</name>
<sequence>MTDWTVQTAAELGRAIAAGKVDPVDLTEAFLDKIKDHPLSDRIYARTTPDRARAEALAAAARARSGQRRSPLDGVPVSWKDLFDSAGVATEAGSALLRDRVPETDAPVLRTATALGLVCLGKTHMSELAFSGLGLNPVTATPPCINDADAVPGGSSSGAAASVAFGLAAAGIGSDTGGSVRIPAAWNDLVGLKTTAGRIPLTGTVPLAAKFDTVGPLCRTVEDAALLLAALEGGRAIDTRAPASLEGRRFANLLTVVQDDIRPEPAAAHAAALNRLRAAGASVADIEVPEITGPMGDSGVLYTTEAWGTWGETIAAQPDLMFAPIRERFEGGKVVSGADYVAAWRRLDRVRAAWAAATAGFDAVLCPTAPNLPPKVDRLMTENDYYVTENLLTLRNTRVGNLMGLAAITLPTGTPSCGLQLLGRPMGEEPLLRLALSVEAALSA</sequence>
<dbReference type="InterPro" id="IPR023631">
    <property type="entry name" value="Amidase_dom"/>
</dbReference>
<dbReference type="RefSeq" id="WP_114510945.1">
    <property type="nucleotide sequence ID" value="NZ_QPMK01000006.1"/>
</dbReference>
<accession>A0A369TM59</accession>
<dbReference type="PANTHER" id="PTHR11895">
    <property type="entry name" value="TRANSAMIDASE"/>
    <property type="match status" value="1"/>
</dbReference>
<evidence type="ECO:0000313" key="2">
    <source>
        <dbReference type="EMBL" id="RDD66373.1"/>
    </source>
</evidence>
<organism evidence="2 3">
    <name type="scientific">Thalassococcus profundi</name>
    <dbReference type="NCBI Taxonomy" id="2282382"/>
    <lineage>
        <taxon>Bacteria</taxon>
        <taxon>Pseudomonadati</taxon>
        <taxon>Pseudomonadota</taxon>
        <taxon>Alphaproteobacteria</taxon>
        <taxon>Rhodobacterales</taxon>
        <taxon>Roseobacteraceae</taxon>
        <taxon>Thalassococcus</taxon>
    </lineage>
</organism>
<dbReference type="InterPro" id="IPR020556">
    <property type="entry name" value="Amidase_CS"/>
</dbReference>
<comment type="caution">
    <text evidence="2">The sequence shown here is derived from an EMBL/GenBank/DDBJ whole genome shotgun (WGS) entry which is preliminary data.</text>
</comment>
<proteinExistence type="predicted"/>